<evidence type="ECO:0000256" key="6">
    <source>
        <dbReference type="PROSITE-ProRule" id="PRU00433"/>
    </source>
</evidence>
<dbReference type="SUPFAM" id="SSF46626">
    <property type="entry name" value="Cytochrome c"/>
    <property type="match status" value="3"/>
</dbReference>
<dbReference type="PANTHER" id="PTHR33751">
    <property type="entry name" value="CBB3-TYPE CYTOCHROME C OXIDASE SUBUNIT FIXP"/>
    <property type="match status" value="1"/>
</dbReference>
<keyword evidence="3 6" id="KW-0479">Metal-binding</keyword>
<dbReference type="InterPro" id="IPR009056">
    <property type="entry name" value="Cyt_c-like_dom"/>
</dbReference>
<protein>
    <submittedName>
        <fullName evidence="8">C-type cytochrome</fullName>
    </submittedName>
</protein>
<sequence length="263" mass="28624">LPQPPDLATKVGEWSDAQLFQIVKHGVRFTGMPAWPTQARDDEVWAMVAFLRELPGFDRDRYRDLAYGTQAPPIRPADFDEALAECVRCHGKDGAGRSEATPVIAGQKQAYSTAQLEAYADGKRHSGIMALPALAVDDSQLQALARHFAGLPWPETAMSQPDAALVAEGEEIARRGIPERDVPACLACHADGRSESYPRIAAQKPAYLEAQLRLFQSGQRGGSDRAHLMTKAAKGLNERNIEALAAFFSNPATSNATSTTERR</sequence>
<dbReference type="Gene3D" id="1.10.760.10">
    <property type="entry name" value="Cytochrome c-like domain"/>
    <property type="match status" value="3"/>
</dbReference>
<feature type="domain" description="Cytochrome c" evidence="7">
    <location>
        <begin position="164"/>
        <end position="252"/>
    </location>
</feature>
<keyword evidence="2 6" id="KW-0349">Heme</keyword>
<evidence type="ECO:0000313" key="9">
    <source>
        <dbReference type="Proteomes" id="UP001201701"/>
    </source>
</evidence>
<feature type="domain" description="Cytochrome c" evidence="7">
    <location>
        <begin position="63"/>
        <end position="152"/>
    </location>
</feature>
<dbReference type="Pfam" id="PF13442">
    <property type="entry name" value="Cytochrome_CBB3"/>
    <property type="match status" value="1"/>
</dbReference>
<dbReference type="EMBL" id="JAKREW010000037">
    <property type="protein sequence ID" value="MCG7508280.1"/>
    <property type="molecule type" value="Genomic_DNA"/>
</dbReference>
<dbReference type="Pfam" id="PF00034">
    <property type="entry name" value="Cytochrom_C"/>
    <property type="match status" value="1"/>
</dbReference>
<dbReference type="InterPro" id="IPR036909">
    <property type="entry name" value="Cyt_c-like_dom_sf"/>
</dbReference>
<keyword evidence="9" id="KW-1185">Reference proteome</keyword>
<feature type="non-terminal residue" evidence="8">
    <location>
        <position position="1"/>
    </location>
</feature>
<name>A0ABS9QLG3_9HYPH</name>
<keyword evidence="5 6" id="KW-0408">Iron</keyword>
<gene>
    <name evidence="8" type="ORF">L4923_24880</name>
</gene>
<dbReference type="InterPro" id="IPR050597">
    <property type="entry name" value="Cytochrome_c_Oxidase_Subunit"/>
</dbReference>
<evidence type="ECO:0000256" key="1">
    <source>
        <dbReference type="ARBA" id="ARBA00022448"/>
    </source>
</evidence>
<dbReference type="RefSeq" id="WP_239369794.1">
    <property type="nucleotide sequence ID" value="NZ_JAKREW010000037.1"/>
</dbReference>
<evidence type="ECO:0000256" key="3">
    <source>
        <dbReference type="ARBA" id="ARBA00022723"/>
    </source>
</evidence>
<evidence type="ECO:0000256" key="5">
    <source>
        <dbReference type="ARBA" id="ARBA00023004"/>
    </source>
</evidence>
<organism evidence="8 9">
    <name type="scientific">Mesorhizobium retamae</name>
    <dbReference type="NCBI Taxonomy" id="2912854"/>
    <lineage>
        <taxon>Bacteria</taxon>
        <taxon>Pseudomonadati</taxon>
        <taxon>Pseudomonadota</taxon>
        <taxon>Alphaproteobacteria</taxon>
        <taxon>Hyphomicrobiales</taxon>
        <taxon>Phyllobacteriaceae</taxon>
        <taxon>Mesorhizobium</taxon>
    </lineage>
</organism>
<evidence type="ECO:0000313" key="8">
    <source>
        <dbReference type="EMBL" id="MCG7508280.1"/>
    </source>
</evidence>
<accession>A0ABS9QLG3</accession>
<dbReference type="PROSITE" id="PS51007">
    <property type="entry name" value="CYTC"/>
    <property type="match status" value="2"/>
</dbReference>
<proteinExistence type="predicted"/>
<evidence type="ECO:0000259" key="7">
    <source>
        <dbReference type="PROSITE" id="PS51007"/>
    </source>
</evidence>
<keyword evidence="1" id="KW-0813">Transport</keyword>
<evidence type="ECO:0000256" key="4">
    <source>
        <dbReference type="ARBA" id="ARBA00022982"/>
    </source>
</evidence>
<dbReference type="Proteomes" id="UP001201701">
    <property type="component" value="Unassembled WGS sequence"/>
</dbReference>
<reference evidence="8 9" key="1">
    <citation type="submission" date="2022-02" db="EMBL/GenBank/DDBJ databases">
        <title>Draft genome sequence of Mezorhizobium retamae strain IRAMC:0171 isolated from Retama raetam nodules.</title>
        <authorList>
            <person name="Bengaied R."/>
            <person name="Sbissi I."/>
            <person name="Huber K."/>
            <person name="Ghodbane F."/>
            <person name="Nouioui I."/>
            <person name="Tarhouni M."/>
            <person name="Gtari M."/>
        </authorList>
    </citation>
    <scope>NUCLEOTIDE SEQUENCE [LARGE SCALE GENOMIC DNA]</scope>
    <source>
        <strain evidence="8 9">IRAMC:0171</strain>
    </source>
</reference>
<dbReference type="PANTHER" id="PTHR33751:SF9">
    <property type="entry name" value="CYTOCHROME C4"/>
    <property type="match status" value="1"/>
</dbReference>
<comment type="caution">
    <text evidence="8">The sequence shown here is derived from an EMBL/GenBank/DDBJ whole genome shotgun (WGS) entry which is preliminary data.</text>
</comment>
<keyword evidence="4" id="KW-0249">Electron transport</keyword>
<evidence type="ECO:0000256" key="2">
    <source>
        <dbReference type="ARBA" id="ARBA00022617"/>
    </source>
</evidence>